<reference evidence="13" key="1">
    <citation type="submission" date="2019-08" db="EMBL/GenBank/DDBJ databases">
        <authorList>
            <person name="Kucharzyk K."/>
            <person name="Murdoch R.W."/>
            <person name="Higgins S."/>
            <person name="Loffler F."/>
        </authorList>
    </citation>
    <scope>NUCLEOTIDE SEQUENCE</scope>
</reference>
<dbReference type="InterPro" id="IPR058240">
    <property type="entry name" value="rSAM_sf"/>
</dbReference>
<dbReference type="AlphaFoldDB" id="A0A645FSE7"/>
<evidence type="ECO:0000256" key="6">
    <source>
        <dbReference type="ARBA" id="ARBA00022691"/>
    </source>
</evidence>
<evidence type="ECO:0000256" key="5">
    <source>
        <dbReference type="ARBA" id="ARBA00022490"/>
    </source>
</evidence>
<name>A0A645FSE7_9ZZZZ</name>
<evidence type="ECO:0000256" key="8">
    <source>
        <dbReference type="ARBA" id="ARBA00023002"/>
    </source>
</evidence>
<keyword evidence="11" id="KW-0627">Porphyrin biosynthesis</keyword>
<comment type="caution">
    <text evidence="13">The sequence shown here is derived from an EMBL/GenBank/DDBJ whole genome shotgun (WGS) entry which is preliminary data.</text>
</comment>
<dbReference type="EC" id="1.3.98.3" evidence="13"/>
<dbReference type="GO" id="GO:0006782">
    <property type="term" value="P:protoporphyrinogen IX biosynthetic process"/>
    <property type="evidence" value="ECO:0007669"/>
    <property type="project" value="TreeGrafter"/>
</dbReference>
<dbReference type="Gene3D" id="1.10.10.920">
    <property type="match status" value="1"/>
</dbReference>
<evidence type="ECO:0000259" key="12">
    <source>
        <dbReference type="Pfam" id="PF06969"/>
    </source>
</evidence>
<organism evidence="13">
    <name type="scientific">bioreactor metagenome</name>
    <dbReference type="NCBI Taxonomy" id="1076179"/>
    <lineage>
        <taxon>unclassified sequences</taxon>
        <taxon>metagenomes</taxon>
        <taxon>ecological metagenomes</taxon>
    </lineage>
</organism>
<dbReference type="FunFam" id="1.10.10.920:FF:000001">
    <property type="entry name" value="Coproporphyrinogen-III oxidase"/>
    <property type="match status" value="1"/>
</dbReference>
<keyword evidence="10" id="KW-0411">Iron-sulfur</keyword>
<dbReference type="GO" id="GO:0051989">
    <property type="term" value="F:coproporphyrinogen dehydrogenase activity"/>
    <property type="evidence" value="ECO:0007669"/>
    <property type="project" value="UniProtKB-EC"/>
</dbReference>
<sequence>MTVEKLTDSGYTYIGMDHFALETDELSLAQRNKTLRRNFQGYSTHSGSDLYAFGMSSISQTDSVYWQNEKDLKEYYALLDEKKPAQRKGYLLSEDDKIRQKTIMKLMCDLELNYKAMSNLLAIDFIRYFSEELDSLKNMQSDGLLVCNEEGVKVTDSGRLFIRNIVMHFDVYLKKDSQRRFSQTV</sequence>
<keyword evidence="7" id="KW-0479">Metal-binding</keyword>
<evidence type="ECO:0000256" key="4">
    <source>
        <dbReference type="ARBA" id="ARBA00022485"/>
    </source>
</evidence>
<dbReference type="GO" id="GO:0051539">
    <property type="term" value="F:4 iron, 4 sulfur cluster binding"/>
    <property type="evidence" value="ECO:0007669"/>
    <property type="project" value="UniProtKB-KW"/>
</dbReference>
<evidence type="ECO:0000256" key="11">
    <source>
        <dbReference type="ARBA" id="ARBA00023244"/>
    </source>
</evidence>
<feature type="domain" description="HemN C-terminal" evidence="12">
    <location>
        <begin position="92"/>
        <end position="161"/>
    </location>
</feature>
<keyword evidence="4" id="KW-0004">4Fe-4S</keyword>
<dbReference type="SUPFAM" id="SSF102114">
    <property type="entry name" value="Radical SAM enzymes"/>
    <property type="match status" value="1"/>
</dbReference>
<proteinExistence type="predicted"/>
<keyword evidence="5" id="KW-0963">Cytoplasm</keyword>
<keyword evidence="6" id="KW-0949">S-adenosyl-L-methionine</keyword>
<keyword evidence="9" id="KW-0408">Iron</keyword>
<dbReference type="GO" id="GO:0046872">
    <property type="term" value="F:metal ion binding"/>
    <property type="evidence" value="ECO:0007669"/>
    <property type="project" value="UniProtKB-KW"/>
</dbReference>
<evidence type="ECO:0000256" key="3">
    <source>
        <dbReference type="ARBA" id="ARBA00011245"/>
    </source>
</evidence>
<gene>
    <name evidence="13" type="primary">hemN_54</name>
    <name evidence="13" type="ORF">SDC9_163991</name>
</gene>
<keyword evidence="8 13" id="KW-0560">Oxidoreductase</keyword>
<evidence type="ECO:0000256" key="7">
    <source>
        <dbReference type="ARBA" id="ARBA00022723"/>
    </source>
</evidence>
<comment type="subcellular location">
    <subcellularLocation>
        <location evidence="2">Cytoplasm</location>
    </subcellularLocation>
</comment>
<evidence type="ECO:0000256" key="9">
    <source>
        <dbReference type="ARBA" id="ARBA00023004"/>
    </source>
</evidence>
<dbReference type="GO" id="GO:0005737">
    <property type="term" value="C:cytoplasm"/>
    <property type="evidence" value="ECO:0007669"/>
    <property type="project" value="UniProtKB-SubCell"/>
</dbReference>
<dbReference type="InterPro" id="IPR010723">
    <property type="entry name" value="HemN_C"/>
</dbReference>
<dbReference type="PANTHER" id="PTHR13932:SF6">
    <property type="entry name" value="OXYGEN-INDEPENDENT COPROPORPHYRINOGEN III OXIDASE"/>
    <property type="match status" value="1"/>
</dbReference>
<dbReference type="EMBL" id="VSSQ01063639">
    <property type="protein sequence ID" value="MPN16646.1"/>
    <property type="molecule type" value="Genomic_DNA"/>
</dbReference>
<evidence type="ECO:0000313" key="13">
    <source>
        <dbReference type="EMBL" id="MPN16646.1"/>
    </source>
</evidence>
<evidence type="ECO:0000256" key="1">
    <source>
        <dbReference type="ARBA" id="ARBA00001966"/>
    </source>
</evidence>
<evidence type="ECO:0000256" key="2">
    <source>
        <dbReference type="ARBA" id="ARBA00004496"/>
    </source>
</evidence>
<comment type="cofactor">
    <cofactor evidence="1">
        <name>[4Fe-4S] cluster</name>
        <dbReference type="ChEBI" id="CHEBI:49883"/>
    </cofactor>
</comment>
<dbReference type="PANTHER" id="PTHR13932">
    <property type="entry name" value="COPROPORPHYRINIGEN III OXIDASE"/>
    <property type="match status" value="1"/>
</dbReference>
<comment type="subunit">
    <text evidence="3">Monomer.</text>
</comment>
<evidence type="ECO:0000256" key="10">
    <source>
        <dbReference type="ARBA" id="ARBA00023014"/>
    </source>
</evidence>
<dbReference type="Pfam" id="PF06969">
    <property type="entry name" value="HemN_C"/>
    <property type="match status" value="1"/>
</dbReference>
<dbReference type="InterPro" id="IPR034505">
    <property type="entry name" value="Coproporphyrinogen-III_oxidase"/>
</dbReference>
<protein>
    <submittedName>
        <fullName evidence="13">Oxygen-independent coproporphyrinogen III oxidase</fullName>
        <ecNumber evidence="13">1.3.98.3</ecNumber>
    </submittedName>
</protein>
<accession>A0A645FSE7</accession>